<dbReference type="PANTHER" id="PTHR47272:SF1">
    <property type="entry name" value="PIGGYBAC TRANSPOSABLE ELEMENT-DERIVED PROTEIN 3-LIKE"/>
    <property type="match status" value="1"/>
</dbReference>
<comment type="caution">
    <text evidence="2">The sequence shown here is derived from an EMBL/GenBank/DDBJ whole genome shotgun (WGS) entry which is preliminary data.</text>
</comment>
<feature type="domain" description="PiggyBac transposable element-derived protein" evidence="1">
    <location>
        <begin position="1"/>
        <end position="100"/>
    </location>
</feature>
<dbReference type="EMBL" id="JANEYF010005711">
    <property type="protein sequence ID" value="KAJ8927228.1"/>
    <property type="molecule type" value="Genomic_DNA"/>
</dbReference>
<reference evidence="2" key="1">
    <citation type="journal article" date="2023" name="Insect Mol. Biol.">
        <title>Genome sequencing provides insights into the evolution of gene families encoding plant cell wall-degrading enzymes in longhorned beetles.</title>
        <authorList>
            <person name="Shin N.R."/>
            <person name="Okamura Y."/>
            <person name="Kirsch R."/>
            <person name="Pauchet Y."/>
        </authorList>
    </citation>
    <scope>NUCLEOTIDE SEQUENCE</scope>
    <source>
        <strain evidence="2">RBIC_L_NR</strain>
    </source>
</reference>
<keyword evidence="3" id="KW-1185">Reference proteome</keyword>
<accession>A0AAV8WLL2</accession>
<evidence type="ECO:0000313" key="2">
    <source>
        <dbReference type="EMBL" id="KAJ8927228.1"/>
    </source>
</evidence>
<dbReference type="Pfam" id="PF13843">
    <property type="entry name" value="DDE_Tnp_1_7"/>
    <property type="match status" value="1"/>
</dbReference>
<dbReference type="AlphaFoldDB" id="A0AAV8WLL2"/>
<dbReference type="InterPro" id="IPR029526">
    <property type="entry name" value="PGBD"/>
</dbReference>
<sequence>MPSYHMYWGEATRYSPIADTMSRNRFDKLRNFLHLNDNSKMNPHNDPKYNKLFKVRSIIDSVRANFATIEAEEHNCVDEIIIPFKGRSSLKQYIKNKPHK</sequence>
<protein>
    <recommendedName>
        <fullName evidence="1">PiggyBac transposable element-derived protein domain-containing protein</fullName>
    </recommendedName>
</protein>
<gene>
    <name evidence="2" type="ORF">NQ314_020350</name>
</gene>
<evidence type="ECO:0000313" key="3">
    <source>
        <dbReference type="Proteomes" id="UP001162156"/>
    </source>
</evidence>
<name>A0AAV8WLL2_9CUCU</name>
<proteinExistence type="predicted"/>
<organism evidence="2 3">
    <name type="scientific">Rhamnusium bicolor</name>
    <dbReference type="NCBI Taxonomy" id="1586634"/>
    <lineage>
        <taxon>Eukaryota</taxon>
        <taxon>Metazoa</taxon>
        <taxon>Ecdysozoa</taxon>
        <taxon>Arthropoda</taxon>
        <taxon>Hexapoda</taxon>
        <taxon>Insecta</taxon>
        <taxon>Pterygota</taxon>
        <taxon>Neoptera</taxon>
        <taxon>Endopterygota</taxon>
        <taxon>Coleoptera</taxon>
        <taxon>Polyphaga</taxon>
        <taxon>Cucujiformia</taxon>
        <taxon>Chrysomeloidea</taxon>
        <taxon>Cerambycidae</taxon>
        <taxon>Lepturinae</taxon>
        <taxon>Rhagiini</taxon>
        <taxon>Rhamnusium</taxon>
    </lineage>
</organism>
<dbReference type="PANTHER" id="PTHR47272">
    <property type="entry name" value="DDE_TNP_1_7 DOMAIN-CONTAINING PROTEIN"/>
    <property type="match status" value="1"/>
</dbReference>
<dbReference type="Proteomes" id="UP001162156">
    <property type="component" value="Unassembled WGS sequence"/>
</dbReference>
<evidence type="ECO:0000259" key="1">
    <source>
        <dbReference type="Pfam" id="PF13843"/>
    </source>
</evidence>